<keyword evidence="5" id="KW-0010">Activator</keyword>
<dbReference type="FunFam" id="1.10.10.60:FF:000001">
    <property type="entry name" value="MYB-related transcription factor"/>
    <property type="match status" value="1"/>
</dbReference>
<accession>A0A6A1W2L4</accession>
<keyword evidence="7" id="KW-0539">Nucleus</keyword>
<evidence type="ECO:0000256" key="5">
    <source>
        <dbReference type="ARBA" id="ARBA00023159"/>
    </source>
</evidence>
<dbReference type="GO" id="GO:0005634">
    <property type="term" value="C:nucleus"/>
    <property type="evidence" value="ECO:0007669"/>
    <property type="project" value="UniProtKB-SubCell"/>
</dbReference>
<dbReference type="InterPro" id="IPR009057">
    <property type="entry name" value="Homeodomain-like_sf"/>
</dbReference>
<evidence type="ECO:0000256" key="1">
    <source>
        <dbReference type="ARBA" id="ARBA00004123"/>
    </source>
</evidence>
<dbReference type="PANTHER" id="PTHR47999:SF86">
    <property type="entry name" value="MYB-RELATED PROTEIN MYB4-LIKE"/>
    <property type="match status" value="1"/>
</dbReference>
<keyword evidence="13" id="KW-1185">Reference proteome</keyword>
<feature type="domain" description="HTH myb-type" evidence="11">
    <location>
        <begin position="62"/>
        <end position="116"/>
    </location>
</feature>
<evidence type="ECO:0000256" key="6">
    <source>
        <dbReference type="ARBA" id="ARBA00023163"/>
    </source>
</evidence>
<dbReference type="Pfam" id="PF00249">
    <property type="entry name" value="Myb_DNA-binding"/>
    <property type="match status" value="2"/>
</dbReference>
<feature type="domain" description="Myb-like" evidence="10">
    <location>
        <begin position="62"/>
        <end position="112"/>
    </location>
</feature>
<dbReference type="Proteomes" id="UP000516437">
    <property type="component" value="Chromosome 3"/>
</dbReference>
<feature type="compositionally biased region" description="Polar residues" evidence="9">
    <location>
        <begin position="118"/>
        <end position="141"/>
    </location>
</feature>
<dbReference type="GO" id="GO:0003677">
    <property type="term" value="F:DNA binding"/>
    <property type="evidence" value="ECO:0007669"/>
    <property type="project" value="UniProtKB-KW"/>
</dbReference>
<dbReference type="PROSITE" id="PS51294">
    <property type="entry name" value="HTH_MYB"/>
    <property type="match status" value="2"/>
</dbReference>
<reference evidence="12 13" key="1">
    <citation type="journal article" date="2019" name="Plant Biotechnol. J.">
        <title>The red bayberry genome and genetic basis of sex determination.</title>
        <authorList>
            <person name="Jia H.M."/>
            <person name="Jia H.J."/>
            <person name="Cai Q.L."/>
            <person name="Wang Y."/>
            <person name="Zhao H.B."/>
            <person name="Yang W.F."/>
            <person name="Wang G.Y."/>
            <person name="Li Y.H."/>
            <person name="Zhan D.L."/>
            <person name="Shen Y.T."/>
            <person name="Niu Q.F."/>
            <person name="Chang L."/>
            <person name="Qiu J."/>
            <person name="Zhao L."/>
            <person name="Xie H.B."/>
            <person name="Fu W.Y."/>
            <person name="Jin J."/>
            <person name="Li X.W."/>
            <person name="Jiao Y."/>
            <person name="Zhou C.C."/>
            <person name="Tu T."/>
            <person name="Chai C.Y."/>
            <person name="Gao J.L."/>
            <person name="Fan L.J."/>
            <person name="van de Weg E."/>
            <person name="Wang J.Y."/>
            <person name="Gao Z.S."/>
        </authorList>
    </citation>
    <scope>NUCLEOTIDE SEQUENCE [LARGE SCALE GENOMIC DNA]</scope>
    <source>
        <tissue evidence="12">Leaves</tissue>
    </source>
</reference>
<evidence type="ECO:0000256" key="9">
    <source>
        <dbReference type="SAM" id="MobiDB-lite"/>
    </source>
</evidence>
<evidence type="ECO:0000256" key="8">
    <source>
        <dbReference type="ARBA" id="ARBA00083772"/>
    </source>
</evidence>
<dbReference type="CDD" id="cd00167">
    <property type="entry name" value="SANT"/>
    <property type="match status" value="2"/>
</dbReference>
<comment type="subcellular location">
    <subcellularLocation>
        <location evidence="1">Nucleus</location>
    </subcellularLocation>
</comment>
<dbReference type="FunFam" id="1.10.10.60:FF:000302">
    <property type="entry name" value="Transcription factor TT2"/>
    <property type="match status" value="1"/>
</dbReference>
<dbReference type="PANTHER" id="PTHR47999">
    <property type="entry name" value="TRANSCRIPTION FACTOR MYB8-RELATED-RELATED"/>
    <property type="match status" value="1"/>
</dbReference>
<feature type="region of interest" description="Disordered" evidence="9">
    <location>
        <begin position="118"/>
        <end position="151"/>
    </location>
</feature>
<feature type="domain" description="HTH myb-type" evidence="11">
    <location>
        <begin position="9"/>
        <end position="61"/>
    </location>
</feature>
<keyword evidence="4" id="KW-0238">DNA-binding</keyword>
<dbReference type="PROSITE" id="PS50090">
    <property type="entry name" value="MYB_LIKE"/>
    <property type="match status" value="2"/>
</dbReference>
<evidence type="ECO:0000256" key="2">
    <source>
        <dbReference type="ARBA" id="ARBA00022737"/>
    </source>
</evidence>
<dbReference type="EMBL" id="RXIC02000021">
    <property type="protein sequence ID" value="KAB1218367.1"/>
    <property type="molecule type" value="Genomic_DNA"/>
</dbReference>
<dbReference type="AlphaFoldDB" id="A0A6A1W2L4"/>
<evidence type="ECO:0000259" key="10">
    <source>
        <dbReference type="PROSITE" id="PS50090"/>
    </source>
</evidence>
<dbReference type="SMART" id="SM00717">
    <property type="entry name" value="SANT"/>
    <property type="match status" value="2"/>
</dbReference>
<dbReference type="Gene3D" id="1.10.10.60">
    <property type="entry name" value="Homeodomain-like"/>
    <property type="match status" value="2"/>
</dbReference>
<dbReference type="OrthoDB" id="2143914at2759"/>
<organism evidence="12 13">
    <name type="scientific">Morella rubra</name>
    <name type="common">Chinese bayberry</name>
    <dbReference type="NCBI Taxonomy" id="262757"/>
    <lineage>
        <taxon>Eukaryota</taxon>
        <taxon>Viridiplantae</taxon>
        <taxon>Streptophyta</taxon>
        <taxon>Embryophyta</taxon>
        <taxon>Tracheophyta</taxon>
        <taxon>Spermatophyta</taxon>
        <taxon>Magnoliopsida</taxon>
        <taxon>eudicotyledons</taxon>
        <taxon>Gunneridae</taxon>
        <taxon>Pentapetalae</taxon>
        <taxon>rosids</taxon>
        <taxon>fabids</taxon>
        <taxon>Fagales</taxon>
        <taxon>Myricaceae</taxon>
        <taxon>Morella</taxon>
    </lineage>
</organism>
<evidence type="ECO:0000256" key="7">
    <source>
        <dbReference type="ARBA" id="ARBA00023242"/>
    </source>
</evidence>
<keyword evidence="6" id="KW-0804">Transcription</keyword>
<evidence type="ECO:0000313" key="13">
    <source>
        <dbReference type="Proteomes" id="UP000516437"/>
    </source>
</evidence>
<keyword evidence="3" id="KW-0805">Transcription regulation</keyword>
<comment type="caution">
    <text evidence="12">The sequence shown here is derived from an EMBL/GenBank/DDBJ whole genome shotgun (WGS) entry which is preliminary data.</text>
</comment>
<feature type="domain" description="Myb-like" evidence="10">
    <location>
        <begin position="9"/>
        <end position="61"/>
    </location>
</feature>
<dbReference type="InterPro" id="IPR017930">
    <property type="entry name" value="Myb_dom"/>
</dbReference>
<name>A0A6A1W2L4_9ROSI</name>
<gene>
    <name evidence="12" type="ORF">CJ030_MR3G026247</name>
</gene>
<evidence type="ECO:0000256" key="3">
    <source>
        <dbReference type="ARBA" id="ARBA00023015"/>
    </source>
</evidence>
<keyword evidence="2" id="KW-0677">Repeat</keyword>
<evidence type="ECO:0000313" key="12">
    <source>
        <dbReference type="EMBL" id="KAB1218367.1"/>
    </source>
</evidence>
<dbReference type="InterPro" id="IPR015495">
    <property type="entry name" value="Myb_TF_plants"/>
</dbReference>
<protein>
    <recommendedName>
        <fullName evidence="8">Myb-related protein 123</fullName>
    </recommendedName>
</protein>
<evidence type="ECO:0000259" key="11">
    <source>
        <dbReference type="PROSITE" id="PS51294"/>
    </source>
</evidence>
<dbReference type="InterPro" id="IPR001005">
    <property type="entry name" value="SANT/Myb"/>
</dbReference>
<sequence>MGRSPCCSKEGLNRGAWTATEDKVLTGYLRIHGEGNWRNLPKRAGLKRCGKSCRLRWLNYLRPEIKRGNITPDEEELIIRLHKLLGNRWSLIAGRLPGRTDNEIKNYWNTNIRKKVQDQPNLASKSIPSNQAAGENPNATTDAAGEPSEANTVSCVIRTKATRCTKVVVASAPPQGPHDQLATRPLVEPPRVHDPSDFSKLILHDENNPSNFMMDFETEENFFNLDFSQLSRFANEGDISTNTTSDKDLHSSPTLINQTLMVSEDMLLGSDFQAMASLIESELLDYW</sequence>
<evidence type="ECO:0000256" key="4">
    <source>
        <dbReference type="ARBA" id="ARBA00023125"/>
    </source>
</evidence>
<dbReference type="SUPFAM" id="SSF46689">
    <property type="entry name" value="Homeodomain-like"/>
    <property type="match status" value="1"/>
</dbReference>
<proteinExistence type="predicted"/>